<organism evidence="1 2">
    <name type="scientific">Noviherbaspirillum cavernae</name>
    <dbReference type="NCBI Taxonomy" id="2320862"/>
    <lineage>
        <taxon>Bacteria</taxon>
        <taxon>Pseudomonadati</taxon>
        <taxon>Pseudomonadota</taxon>
        <taxon>Betaproteobacteria</taxon>
        <taxon>Burkholderiales</taxon>
        <taxon>Oxalobacteraceae</taxon>
        <taxon>Noviherbaspirillum</taxon>
    </lineage>
</organism>
<dbReference type="OrthoDB" id="5292474at2"/>
<protein>
    <submittedName>
        <fullName evidence="1">DUF3025 domain-containing protein</fullName>
    </submittedName>
</protein>
<comment type="caution">
    <text evidence="1">The sequence shown here is derived from an EMBL/GenBank/DDBJ whole genome shotgun (WGS) entry which is preliminary data.</text>
</comment>
<accession>A0A418X417</accession>
<dbReference type="InterPro" id="IPR021390">
    <property type="entry name" value="DUF3025"/>
</dbReference>
<proteinExistence type="predicted"/>
<dbReference type="EMBL" id="QYUN01000002">
    <property type="protein sequence ID" value="RJG07179.1"/>
    <property type="molecule type" value="Genomic_DNA"/>
</dbReference>
<name>A0A418X417_9BURK</name>
<dbReference type="Pfam" id="PF11227">
    <property type="entry name" value="DUF3025"/>
    <property type="match status" value="1"/>
</dbReference>
<gene>
    <name evidence="1" type="ORF">D3870_15255</name>
</gene>
<evidence type="ECO:0000313" key="2">
    <source>
        <dbReference type="Proteomes" id="UP000285190"/>
    </source>
</evidence>
<reference evidence="1 2" key="1">
    <citation type="submission" date="2018-09" db="EMBL/GenBank/DDBJ databases">
        <authorList>
            <person name="Zhu H."/>
        </authorList>
    </citation>
    <scope>NUCLEOTIDE SEQUENCE [LARGE SCALE GENOMIC DNA]</scope>
    <source>
        <strain evidence="1 2">K2R10-39</strain>
    </source>
</reference>
<dbReference type="RefSeq" id="WP_119740399.1">
    <property type="nucleotide sequence ID" value="NZ_QYUN01000002.1"/>
</dbReference>
<keyword evidence="2" id="KW-1185">Reference proteome</keyword>
<dbReference type="Proteomes" id="UP000285190">
    <property type="component" value="Unassembled WGS sequence"/>
</dbReference>
<sequence length="276" mass="30548">MSPQILKLIDWSRPWLAPLLPTVEPILAGANWHQDINEIATRIGLENHCGLPVRFVAQADLPLGTPYEAFISATGGVPTRDNLHDFFNALVWLTFPKIKTQLNALQAAEIFKHTASPGIPHPHGASRGKLRDAATIFDENAALLVARDAQIVDALCNHRWHDVFQTRRAAFGSDWEVWPFGHALMEKLVTPYKSITAHALPVMAGDGFFAMPFEEKRRWLDAVASRHLAAGVSTAEFTPLPILGIPGWWHEQDDAFYGDTTVFRPKKVRGAVGPSA</sequence>
<dbReference type="AlphaFoldDB" id="A0A418X417"/>
<evidence type="ECO:0000313" key="1">
    <source>
        <dbReference type="EMBL" id="RJG07179.1"/>
    </source>
</evidence>